<accession>W2R111</accession>
<dbReference type="Gene3D" id="1.10.443.10">
    <property type="entry name" value="Intergrase catalytic core"/>
    <property type="match status" value="1"/>
</dbReference>
<gene>
    <name evidence="3" type="ORF">PPTG_04455</name>
</gene>
<dbReference type="GO" id="GO:0015074">
    <property type="term" value="P:DNA integration"/>
    <property type="evidence" value="ECO:0007669"/>
    <property type="project" value="InterPro"/>
</dbReference>
<dbReference type="SUPFAM" id="SSF56349">
    <property type="entry name" value="DNA breaking-rejoining enzymes"/>
    <property type="match status" value="1"/>
</dbReference>
<dbReference type="GO" id="GO:0006310">
    <property type="term" value="P:DNA recombination"/>
    <property type="evidence" value="ECO:0007669"/>
    <property type="project" value="UniProtKB-KW"/>
</dbReference>
<protein>
    <recommendedName>
        <fullName evidence="5">Tyr recombinase domain-containing protein</fullName>
    </recommendedName>
</protein>
<dbReference type="OMA" id="FKLICEW"/>
<name>W2R111_PHYN3</name>
<dbReference type="InterPro" id="IPR013762">
    <property type="entry name" value="Integrase-like_cat_sf"/>
</dbReference>
<reference evidence="4" key="1">
    <citation type="submission" date="2011-12" db="EMBL/GenBank/DDBJ databases">
        <authorList>
            <consortium name="The Broad Institute Genome Sequencing Platform"/>
            <person name="Russ C."/>
            <person name="Tyler B."/>
            <person name="Panabieres F."/>
            <person name="Shan W."/>
            <person name="Tripathy S."/>
            <person name="Grunwald N."/>
            <person name="Machado M."/>
            <person name="Young S.K."/>
            <person name="Zeng Q."/>
            <person name="Gargeya S."/>
            <person name="Fitzgerald M."/>
            <person name="Haas B."/>
            <person name="Abouelleil A."/>
            <person name="Alvarado L."/>
            <person name="Arachchi H.M."/>
            <person name="Berlin A."/>
            <person name="Chapman S.B."/>
            <person name="Gearin G."/>
            <person name="Goldberg J."/>
            <person name="Griggs A."/>
            <person name="Gujja S."/>
            <person name="Hansen M."/>
            <person name="Heiman D."/>
            <person name="Howarth C."/>
            <person name="Larimer J."/>
            <person name="Lui A."/>
            <person name="MacDonald P.J.P."/>
            <person name="McCowen C."/>
            <person name="Montmayeur A."/>
            <person name="Murphy C."/>
            <person name="Neiman D."/>
            <person name="Pearson M."/>
            <person name="Priest M."/>
            <person name="Roberts A."/>
            <person name="Saif S."/>
            <person name="Shea T."/>
            <person name="Sisk P."/>
            <person name="Stolte C."/>
            <person name="Sykes S."/>
            <person name="Wortman J."/>
            <person name="Nusbaum C."/>
            <person name="Birren B."/>
        </authorList>
    </citation>
    <scope>NUCLEOTIDE SEQUENCE [LARGE SCALE GENOMIC DNA]</scope>
    <source>
        <strain evidence="4">INRA-310</strain>
    </source>
</reference>
<dbReference type="STRING" id="761204.W2R111"/>
<feature type="compositionally biased region" description="Polar residues" evidence="2">
    <location>
        <begin position="297"/>
        <end position="306"/>
    </location>
</feature>
<dbReference type="EMBL" id="KI669565">
    <property type="protein sequence ID" value="ETN19038.1"/>
    <property type="molecule type" value="Genomic_DNA"/>
</dbReference>
<organism evidence="3 4">
    <name type="scientific">Phytophthora nicotianae (strain INRA-310)</name>
    <name type="common">Phytophthora parasitica</name>
    <dbReference type="NCBI Taxonomy" id="761204"/>
    <lineage>
        <taxon>Eukaryota</taxon>
        <taxon>Sar</taxon>
        <taxon>Stramenopiles</taxon>
        <taxon>Oomycota</taxon>
        <taxon>Peronosporomycetes</taxon>
        <taxon>Peronosporales</taxon>
        <taxon>Peronosporaceae</taxon>
        <taxon>Phytophthora</taxon>
    </lineage>
</organism>
<evidence type="ECO:0000256" key="2">
    <source>
        <dbReference type="SAM" id="MobiDB-lite"/>
    </source>
</evidence>
<reference evidence="3 4" key="2">
    <citation type="submission" date="2013-11" db="EMBL/GenBank/DDBJ databases">
        <title>The Genome Sequence of Phytophthora parasitica INRA-310.</title>
        <authorList>
            <consortium name="The Broad Institute Genomics Platform"/>
            <person name="Russ C."/>
            <person name="Tyler B."/>
            <person name="Panabieres F."/>
            <person name="Shan W."/>
            <person name="Tripathy S."/>
            <person name="Grunwald N."/>
            <person name="Machado M."/>
            <person name="Johnson C.S."/>
            <person name="Arredondo F."/>
            <person name="Hong C."/>
            <person name="Coffey M."/>
            <person name="Young S.K."/>
            <person name="Zeng Q."/>
            <person name="Gargeya S."/>
            <person name="Fitzgerald M."/>
            <person name="Abouelleil A."/>
            <person name="Alvarado L."/>
            <person name="Chapman S.B."/>
            <person name="Gainer-Dewar J."/>
            <person name="Goldberg J."/>
            <person name="Griggs A."/>
            <person name="Gujja S."/>
            <person name="Hansen M."/>
            <person name="Howarth C."/>
            <person name="Imamovic A."/>
            <person name="Ireland A."/>
            <person name="Larimer J."/>
            <person name="McCowan C."/>
            <person name="Murphy C."/>
            <person name="Pearson M."/>
            <person name="Poon T.W."/>
            <person name="Priest M."/>
            <person name="Roberts A."/>
            <person name="Saif S."/>
            <person name="Shea T."/>
            <person name="Sykes S."/>
            <person name="Wortman J."/>
            <person name="Nusbaum C."/>
            <person name="Birren B."/>
        </authorList>
    </citation>
    <scope>NUCLEOTIDE SEQUENCE [LARGE SCALE GENOMIC DNA]</scope>
    <source>
        <strain evidence="3 4">INRA-310</strain>
    </source>
</reference>
<sequence>MNGNDRRQGSKFDLGNPAKDAFVRQFMRGLKKQKNKEFTQHQATPISLDMLRVIHFHLTHTSGFTEASRLWFLAVSAYAFYGMCRINEVLSLQWKNITLDLARPSASDPTSTIGYGVYKLKGRKTEVAEDGPQDNDYVFPALSKIAKSAIKTDDPHTGCENARVEWSKKMSEQPFVTLSNCVVRDLNRNETSVPGYVRQQWRDIWFTSHTFRRTGAQYRFIFAPPERRWSLRMVTWWAGWTPNESAETLVRYLLDQAATDEDAQLADCLAPDRGAHVGCPSTFTGRKRNMGGHDSQRSSTSSADTTSHFEKRLKTVECSVKALEDKIDLLISVLRPSEISTPSAAASHSSIDELEQISILPAAKDWRALYRMYWKADPARHLFKLICEWTPQERK</sequence>
<dbReference type="RefSeq" id="XP_008894946.1">
    <property type="nucleotide sequence ID" value="XM_008896698.1"/>
</dbReference>
<dbReference type="GeneID" id="20174548"/>
<dbReference type="VEuPathDB" id="FungiDB:PPTG_04455"/>
<dbReference type="InterPro" id="IPR011010">
    <property type="entry name" value="DNA_brk_join_enz"/>
</dbReference>
<proteinExistence type="predicted"/>
<dbReference type="Proteomes" id="UP000018817">
    <property type="component" value="Unassembled WGS sequence"/>
</dbReference>
<dbReference type="AlphaFoldDB" id="W2R111"/>
<dbReference type="GO" id="GO:0003677">
    <property type="term" value="F:DNA binding"/>
    <property type="evidence" value="ECO:0007669"/>
    <property type="project" value="InterPro"/>
</dbReference>
<keyword evidence="1" id="KW-0233">DNA recombination</keyword>
<feature type="region of interest" description="Disordered" evidence="2">
    <location>
        <begin position="280"/>
        <end position="306"/>
    </location>
</feature>
<evidence type="ECO:0008006" key="5">
    <source>
        <dbReference type="Google" id="ProtNLM"/>
    </source>
</evidence>
<evidence type="ECO:0000256" key="1">
    <source>
        <dbReference type="ARBA" id="ARBA00023172"/>
    </source>
</evidence>
<evidence type="ECO:0000313" key="4">
    <source>
        <dbReference type="Proteomes" id="UP000018817"/>
    </source>
</evidence>
<evidence type="ECO:0000313" key="3">
    <source>
        <dbReference type="EMBL" id="ETN19038.1"/>
    </source>
</evidence>